<dbReference type="InterPro" id="IPR011053">
    <property type="entry name" value="Single_hybrid_motif"/>
</dbReference>
<dbReference type="AlphaFoldDB" id="A0A3P3XH59"/>
<dbReference type="PANTHER" id="PTHR45266">
    <property type="entry name" value="OXALOACETATE DECARBOXYLASE ALPHA CHAIN"/>
    <property type="match status" value="1"/>
</dbReference>
<reference evidence="4" key="1">
    <citation type="submission" date="2017-02" db="EMBL/GenBank/DDBJ databases">
        <authorList>
            <person name="Regsiter A."/>
            <person name="William W."/>
        </authorList>
    </citation>
    <scope>NUCLEOTIDE SEQUENCE</scope>
    <source>
        <strain evidence="4">Bib</strain>
    </source>
</reference>
<dbReference type="EMBL" id="FWDM01000007">
    <property type="protein sequence ID" value="SLM10938.1"/>
    <property type="molecule type" value="Genomic_DNA"/>
</dbReference>
<dbReference type="PROSITE" id="PS00188">
    <property type="entry name" value="BIOTIN"/>
    <property type="match status" value="1"/>
</dbReference>
<dbReference type="GO" id="GO:0016829">
    <property type="term" value="F:lyase activity"/>
    <property type="evidence" value="ECO:0007669"/>
    <property type="project" value="UniProtKB-KW"/>
</dbReference>
<organism evidence="4">
    <name type="scientific">uncultured spirochete</name>
    <dbReference type="NCBI Taxonomy" id="156406"/>
    <lineage>
        <taxon>Bacteria</taxon>
        <taxon>Pseudomonadati</taxon>
        <taxon>Spirochaetota</taxon>
        <taxon>Spirochaetia</taxon>
        <taxon>Spirochaetales</taxon>
        <taxon>environmental samples</taxon>
    </lineage>
</organism>
<dbReference type="InterPro" id="IPR000089">
    <property type="entry name" value="Biotin_lipoyl"/>
</dbReference>
<evidence type="ECO:0000313" key="4">
    <source>
        <dbReference type="EMBL" id="SLM10938.1"/>
    </source>
</evidence>
<dbReference type="EC" id="4.1.1.70" evidence="4"/>
<name>A0A3P3XH59_9SPIR</name>
<protein>
    <submittedName>
        <fullName evidence="4">Glutaconyl-CoA decarboxylase subunit gamma</fullName>
        <ecNumber evidence="4">4.1.1.70</ecNumber>
    </submittedName>
</protein>
<feature type="compositionally biased region" description="Low complexity" evidence="2">
    <location>
        <begin position="42"/>
        <end position="58"/>
    </location>
</feature>
<evidence type="ECO:0000256" key="2">
    <source>
        <dbReference type="SAM" id="MobiDB-lite"/>
    </source>
</evidence>
<evidence type="ECO:0000256" key="1">
    <source>
        <dbReference type="ARBA" id="ARBA00023267"/>
    </source>
</evidence>
<sequence>MKHYRITVNGKTYEVTVEDLNRPGHGSGAAAVSQAPAAVSSAASLPAAPSAQPAAAPSNGETVVTVKSPMPGTVISFKVIAGQQVKRGDVLLLLEAMKMENEIVAPQDGTVVALRVPASASVNTGDPLVDLA</sequence>
<dbReference type="FunFam" id="2.40.50.100:FF:000003">
    <property type="entry name" value="Acetyl-CoA carboxylase biotin carboxyl carrier protein"/>
    <property type="match status" value="1"/>
</dbReference>
<dbReference type="PROSITE" id="PS50968">
    <property type="entry name" value="BIOTINYL_LIPOYL"/>
    <property type="match status" value="1"/>
</dbReference>
<keyword evidence="4" id="KW-0456">Lyase</keyword>
<feature type="region of interest" description="Disordered" evidence="2">
    <location>
        <begin position="42"/>
        <end position="62"/>
    </location>
</feature>
<dbReference type="Pfam" id="PF00364">
    <property type="entry name" value="Biotin_lipoyl"/>
    <property type="match status" value="1"/>
</dbReference>
<dbReference type="InterPro" id="IPR001882">
    <property type="entry name" value="Biotin_BS"/>
</dbReference>
<dbReference type="SUPFAM" id="SSF51230">
    <property type="entry name" value="Single hybrid motif"/>
    <property type="match status" value="1"/>
</dbReference>
<dbReference type="InterPro" id="IPR050709">
    <property type="entry name" value="Biotin_Carboxyl_Carrier/Decarb"/>
</dbReference>
<evidence type="ECO:0000259" key="3">
    <source>
        <dbReference type="PROSITE" id="PS50968"/>
    </source>
</evidence>
<proteinExistence type="predicted"/>
<dbReference type="CDD" id="cd06850">
    <property type="entry name" value="biotinyl_domain"/>
    <property type="match status" value="1"/>
</dbReference>
<feature type="domain" description="Lipoyl-binding" evidence="3">
    <location>
        <begin position="63"/>
        <end position="132"/>
    </location>
</feature>
<dbReference type="Gene3D" id="2.40.50.100">
    <property type="match status" value="1"/>
</dbReference>
<gene>
    <name evidence="4" type="primary">gcdC</name>
    <name evidence="4" type="ORF">SPIROBIBN47_150170</name>
</gene>
<accession>A0A3P3XH59</accession>
<keyword evidence="1" id="KW-0092">Biotin</keyword>
<dbReference type="PANTHER" id="PTHR45266:SF3">
    <property type="entry name" value="OXALOACETATE DECARBOXYLASE ALPHA CHAIN"/>
    <property type="match status" value="1"/>
</dbReference>